<proteinExistence type="inferred from homology"/>
<dbReference type="InterPro" id="IPR002712">
    <property type="entry name" value="CcdB"/>
</dbReference>
<comment type="similarity">
    <text evidence="1">Belongs to the CcdB toxin family.</text>
</comment>
<accession>A0A3M0C4X6</accession>
<dbReference type="InParanoid" id="A0A3M0C4X6"/>
<dbReference type="Proteomes" id="UP000271227">
    <property type="component" value="Unassembled WGS sequence"/>
</dbReference>
<dbReference type="RefSeq" id="WP_121939133.1">
    <property type="nucleotide sequence ID" value="NZ_REFR01000012.1"/>
</dbReference>
<evidence type="ECO:0000256" key="4">
    <source>
        <dbReference type="ARBA" id="ARBA00023015"/>
    </source>
</evidence>
<dbReference type="AlphaFoldDB" id="A0A3M0C4X6"/>
<dbReference type="OrthoDB" id="9813510at2"/>
<dbReference type="GO" id="GO:0008657">
    <property type="term" value="F:DNA topoisomerase type II (double strand cut, ATP-hydrolyzing) inhibitor activity"/>
    <property type="evidence" value="ECO:0007669"/>
    <property type="project" value="InterPro"/>
</dbReference>
<evidence type="ECO:0000313" key="9">
    <source>
        <dbReference type="Proteomes" id="UP000271227"/>
    </source>
</evidence>
<evidence type="ECO:0000313" key="8">
    <source>
        <dbReference type="EMBL" id="RMB04874.1"/>
    </source>
</evidence>
<dbReference type="Gene3D" id="2.30.30.110">
    <property type="match status" value="1"/>
</dbReference>
<keyword evidence="3" id="KW-0678">Repressor</keyword>
<keyword evidence="9" id="KW-1185">Reference proteome</keyword>
<sequence length="102" mass="11243">MARFDVHRYPGKTAPMVVDVQADLLSDLNTRVVVPLVPHAQAANEALPRLKPVLEIDGQAYILMTTDIAALPERSLGQCVANLEAHYREDIIGALDFLFQGF</sequence>
<dbReference type="EMBL" id="REFR01000012">
    <property type="protein sequence ID" value="RMB04874.1"/>
    <property type="molecule type" value="Genomic_DNA"/>
</dbReference>
<dbReference type="SUPFAM" id="SSF50118">
    <property type="entry name" value="Cell growth inhibitor/plasmid maintenance toxic component"/>
    <property type="match status" value="1"/>
</dbReference>
<keyword evidence="4" id="KW-0805">Transcription regulation</keyword>
<evidence type="ECO:0000256" key="1">
    <source>
        <dbReference type="ARBA" id="ARBA00005230"/>
    </source>
</evidence>
<protein>
    <recommendedName>
        <fullName evidence="2">Toxin CcdB</fullName>
    </recommendedName>
    <alternativeName>
        <fullName evidence="7">Cytotoxic protein CcdB</fullName>
    </alternativeName>
    <alternativeName>
        <fullName evidence="6">Protein LetD</fullName>
    </alternativeName>
</protein>
<comment type="caution">
    <text evidence="8">The sequence shown here is derived from an EMBL/GenBank/DDBJ whole genome shotgun (WGS) entry which is preliminary data.</text>
</comment>
<evidence type="ECO:0000256" key="3">
    <source>
        <dbReference type="ARBA" id="ARBA00022491"/>
    </source>
</evidence>
<keyword evidence="5" id="KW-0804">Transcription</keyword>
<dbReference type="InterPro" id="IPR011067">
    <property type="entry name" value="Plasmid_toxin/cell-grow_inhib"/>
</dbReference>
<dbReference type="Pfam" id="PF01845">
    <property type="entry name" value="CcdB"/>
    <property type="match status" value="1"/>
</dbReference>
<evidence type="ECO:0000256" key="5">
    <source>
        <dbReference type="ARBA" id="ARBA00023163"/>
    </source>
</evidence>
<evidence type="ECO:0000256" key="6">
    <source>
        <dbReference type="ARBA" id="ARBA00029628"/>
    </source>
</evidence>
<name>A0A3M0C4X6_9PROT</name>
<evidence type="ECO:0000256" key="2">
    <source>
        <dbReference type="ARBA" id="ARBA00015075"/>
    </source>
</evidence>
<dbReference type="GO" id="GO:0006276">
    <property type="term" value="P:plasmid maintenance"/>
    <property type="evidence" value="ECO:0007669"/>
    <property type="project" value="InterPro"/>
</dbReference>
<reference evidence="8 9" key="1">
    <citation type="submission" date="2018-10" db="EMBL/GenBank/DDBJ databases">
        <title>Genomic Encyclopedia of Archaeal and Bacterial Type Strains, Phase II (KMG-II): from individual species to whole genera.</title>
        <authorList>
            <person name="Goeker M."/>
        </authorList>
    </citation>
    <scope>NUCLEOTIDE SEQUENCE [LARGE SCALE GENOMIC DNA]</scope>
    <source>
        <strain evidence="8 9">DSM 25217</strain>
    </source>
</reference>
<evidence type="ECO:0000256" key="7">
    <source>
        <dbReference type="ARBA" id="ARBA00033135"/>
    </source>
</evidence>
<gene>
    <name evidence="8" type="ORF">BXY39_2445</name>
</gene>
<organism evidence="8 9">
    <name type="scientific">Eilatimonas milleporae</name>
    <dbReference type="NCBI Taxonomy" id="911205"/>
    <lineage>
        <taxon>Bacteria</taxon>
        <taxon>Pseudomonadati</taxon>
        <taxon>Pseudomonadota</taxon>
        <taxon>Alphaproteobacteria</taxon>
        <taxon>Kordiimonadales</taxon>
        <taxon>Kordiimonadaceae</taxon>
        <taxon>Eilatimonas</taxon>
    </lineage>
</organism>